<feature type="domain" description="GP-PDE" evidence="1">
    <location>
        <begin position="59"/>
        <end position="321"/>
    </location>
</feature>
<organism evidence="2 3">
    <name type="scientific">Fictibacillus phosphorivorans</name>
    <dbReference type="NCBI Taxonomy" id="1221500"/>
    <lineage>
        <taxon>Bacteria</taxon>
        <taxon>Bacillati</taxon>
        <taxon>Bacillota</taxon>
        <taxon>Bacilli</taxon>
        <taxon>Bacillales</taxon>
        <taxon>Fictibacillaceae</taxon>
        <taxon>Fictibacillus</taxon>
    </lineage>
</organism>
<dbReference type="GO" id="GO:0008081">
    <property type="term" value="F:phosphoric diester hydrolase activity"/>
    <property type="evidence" value="ECO:0007669"/>
    <property type="project" value="InterPro"/>
</dbReference>
<dbReference type="Proteomes" id="UP000076567">
    <property type="component" value="Unassembled WGS sequence"/>
</dbReference>
<dbReference type="PROSITE" id="PS51704">
    <property type="entry name" value="GP_PDE"/>
    <property type="match status" value="1"/>
</dbReference>
<dbReference type="PANTHER" id="PTHR43805">
    <property type="entry name" value="GLYCEROPHOSPHORYL DIESTER PHOSPHODIESTERASE"/>
    <property type="match status" value="1"/>
</dbReference>
<protein>
    <submittedName>
        <fullName evidence="2">Glycerophosphodiester phosphodiesterase</fullName>
    </submittedName>
</protein>
<dbReference type="OrthoDB" id="384721at2"/>
<name>A0A163SH21_9BACL</name>
<dbReference type="SUPFAM" id="SSF51695">
    <property type="entry name" value="PLC-like phosphodiesterases"/>
    <property type="match status" value="1"/>
</dbReference>
<dbReference type="EMBL" id="LRFC01000001">
    <property type="protein sequence ID" value="KZE69068.1"/>
    <property type="molecule type" value="Genomic_DNA"/>
</dbReference>
<dbReference type="InterPro" id="IPR030395">
    <property type="entry name" value="GP_PDE_dom"/>
</dbReference>
<accession>A0A163SH21</accession>
<dbReference type="InterPro" id="IPR017946">
    <property type="entry name" value="PLC-like_Pdiesterase_TIM-brl"/>
</dbReference>
<dbReference type="Gene3D" id="3.20.20.190">
    <property type="entry name" value="Phosphatidylinositol (PI) phosphodiesterase"/>
    <property type="match status" value="1"/>
</dbReference>
<dbReference type="PANTHER" id="PTHR43805:SF1">
    <property type="entry name" value="GP-PDE DOMAIN-CONTAINING PROTEIN"/>
    <property type="match status" value="1"/>
</dbReference>
<keyword evidence="3" id="KW-1185">Reference proteome</keyword>
<gene>
    <name evidence="2" type="ORF">AWM68_02035</name>
</gene>
<sequence length="324" mass="36969">MKRKKIKVLMVIVALITFIYVNNSSLFVKTDEEKKPWLLAHRGMAQTFDMEGVTGDTCTAEMIHQPEHSYLENTISSMEAAFNKGADVVEFDVQMTKDNDFAVFHDWTLECRTNGEGVTREHTMNELKQLDIGYGYTADKGKTHPLRGKGIGLMPSLDEVLTEFRDQSFLIHIKSDDPAEGELLAKHLSKLPKDRLTQLSVYGGDQPINSLKEKLPEMRVMSKQTMKDCMLPYMAVGWTGYVPSKCENTQIHMPESYGKWMWGWPEKFISRLEDRGTRVIIVAGNGGWSEGYDSVKDLKRLPDHYTGGIWTNRIDEIVDEVHQQ</sequence>
<evidence type="ECO:0000313" key="2">
    <source>
        <dbReference type="EMBL" id="KZE69068.1"/>
    </source>
</evidence>
<dbReference type="GO" id="GO:0006629">
    <property type="term" value="P:lipid metabolic process"/>
    <property type="evidence" value="ECO:0007669"/>
    <property type="project" value="InterPro"/>
</dbReference>
<evidence type="ECO:0000259" key="1">
    <source>
        <dbReference type="PROSITE" id="PS51704"/>
    </source>
</evidence>
<dbReference type="Pfam" id="PF03009">
    <property type="entry name" value="GDPD"/>
    <property type="match status" value="1"/>
</dbReference>
<proteinExistence type="predicted"/>
<dbReference type="RefSeq" id="WP_066236415.1">
    <property type="nucleotide sequence ID" value="NZ_LRFC01000001.1"/>
</dbReference>
<evidence type="ECO:0000313" key="3">
    <source>
        <dbReference type="Proteomes" id="UP000076567"/>
    </source>
</evidence>
<dbReference type="CDD" id="cd08613">
    <property type="entry name" value="GDPD_GDE4_like_1"/>
    <property type="match status" value="1"/>
</dbReference>
<comment type="caution">
    <text evidence="2">The sequence shown here is derived from an EMBL/GenBank/DDBJ whole genome shotgun (WGS) entry which is preliminary data.</text>
</comment>
<dbReference type="AlphaFoldDB" id="A0A163SH21"/>
<reference evidence="3" key="1">
    <citation type="submission" date="2016-01" db="EMBL/GenBank/DDBJ databases">
        <title>Draft genome of Chromobacterium sp. F49.</title>
        <authorList>
            <person name="Hong K.W."/>
        </authorList>
    </citation>
    <scope>NUCLEOTIDE SEQUENCE [LARGE SCALE GENOMIC DNA]</scope>
    <source>
        <strain evidence="3">P7IIIA</strain>
    </source>
</reference>